<name>A0ABS0TKG1_9FLAO</name>
<evidence type="ECO:0000313" key="4">
    <source>
        <dbReference type="Proteomes" id="UP000635665"/>
    </source>
</evidence>
<proteinExistence type="inferred from homology"/>
<accession>A0ABS0TKG1</accession>
<keyword evidence="4" id="KW-1185">Reference proteome</keyword>
<dbReference type="InterPro" id="IPR038765">
    <property type="entry name" value="Papain-like_cys_pep_sf"/>
</dbReference>
<dbReference type="RefSeq" id="WP_198638804.1">
    <property type="nucleotide sequence ID" value="NZ_JAEHNY010000009.1"/>
</dbReference>
<sequence length="312" mass="34297">MKKLQLLFLAIGLSLISCYTDRDDINTSGSNNPESPETPQETENQFISEDGEVYATGLDCEGNGNYTIDTENLLEALNIPEDLPESFDLSEFLPPVGNQGELGSCASWATSYYMKSFQEKIESGLAYSEANILSPSYTYNQLTTDDCGGTSISETLALIKDQGVAALDIFPYTEDECSTQPGEAAVEAAKQARISDYKALSGENMVAEIKTLLTQQQPIIVGAVLSPEFGKTDSFGLTAYREHSIDYNDVTCHAMLVVGFSDEYNAFKLVNSWGEDWGDNGFVWIDYQAFENVNDPSASFRIINQAYVAYDL</sequence>
<dbReference type="SMART" id="SM00645">
    <property type="entry name" value="Pept_C1"/>
    <property type="match status" value="1"/>
</dbReference>
<dbReference type="PANTHER" id="PTHR12411">
    <property type="entry name" value="CYSTEINE PROTEASE FAMILY C1-RELATED"/>
    <property type="match status" value="1"/>
</dbReference>
<evidence type="ECO:0000313" key="3">
    <source>
        <dbReference type="EMBL" id="MBI6120468.1"/>
    </source>
</evidence>
<dbReference type="Gene3D" id="3.90.70.10">
    <property type="entry name" value="Cysteine proteinases"/>
    <property type="match status" value="1"/>
</dbReference>
<dbReference type="EMBL" id="JAEHNY010000009">
    <property type="protein sequence ID" value="MBI6120468.1"/>
    <property type="molecule type" value="Genomic_DNA"/>
</dbReference>
<organism evidence="3 4">
    <name type="scientific">Salegentibacter maritimus</name>
    <dbReference type="NCBI Taxonomy" id="2794347"/>
    <lineage>
        <taxon>Bacteria</taxon>
        <taxon>Pseudomonadati</taxon>
        <taxon>Bacteroidota</taxon>
        <taxon>Flavobacteriia</taxon>
        <taxon>Flavobacteriales</taxon>
        <taxon>Flavobacteriaceae</taxon>
        <taxon>Salegentibacter</taxon>
    </lineage>
</organism>
<dbReference type="PROSITE" id="PS51257">
    <property type="entry name" value="PROKAR_LIPOPROTEIN"/>
    <property type="match status" value="1"/>
</dbReference>
<evidence type="ECO:0000259" key="2">
    <source>
        <dbReference type="SMART" id="SM00645"/>
    </source>
</evidence>
<dbReference type="InterPro" id="IPR000668">
    <property type="entry name" value="Peptidase_C1A_C"/>
</dbReference>
<dbReference type="CDD" id="cd02619">
    <property type="entry name" value="Peptidase_C1"/>
    <property type="match status" value="1"/>
</dbReference>
<comment type="caution">
    <text evidence="3">The sequence shown here is derived from an EMBL/GenBank/DDBJ whole genome shotgun (WGS) entry which is preliminary data.</text>
</comment>
<evidence type="ECO:0000256" key="1">
    <source>
        <dbReference type="ARBA" id="ARBA00008455"/>
    </source>
</evidence>
<comment type="similarity">
    <text evidence="1">Belongs to the peptidase C1 family.</text>
</comment>
<gene>
    <name evidence="3" type="ORF">I6U50_10610</name>
</gene>
<dbReference type="InterPro" id="IPR013128">
    <property type="entry name" value="Peptidase_C1A"/>
</dbReference>
<protein>
    <submittedName>
        <fullName evidence="3">C1 family peptidase</fullName>
    </submittedName>
</protein>
<dbReference type="SUPFAM" id="SSF54001">
    <property type="entry name" value="Cysteine proteinases"/>
    <property type="match status" value="1"/>
</dbReference>
<reference evidence="3 4" key="1">
    <citation type="submission" date="2020-12" db="EMBL/GenBank/DDBJ databases">
        <title>Salegentibacter orientalis sp. nov., isolated from costal sediment.</title>
        <authorList>
            <person name="Lian F.-B."/>
        </authorList>
    </citation>
    <scope>NUCLEOTIDE SEQUENCE [LARGE SCALE GENOMIC DNA]</scope>
    <source>
        <strain evidence="3 4">F60176</strain>
    </source>
</reference>
<dbReference type="Pfam" id="PF00112">
    <property type="entry name" value="Peptidase_C1"/>
    <property type="match status" value="1"/>
</dbReference>
<dbReference type="Proteomes" id="UP000635665">
    <property type="component" value="Unassembled WGS sequence"/>
</dbReference>
<feature type="domain" description="Peptidase C1A papain C-terminal" evidence="2">
    <location>
        <begin position="83"/>
        <end position="300"/>
    </location>
</feature>